<dbReference type="Gene3D" id="3.40.50.261">
    <property type="entry name" value="Succinyl-CoA synthetase domains"/>
    <property type="match status" value="2"/>
</dbReference>
<dbReference type="InterPro" id="IPR032875">
    <property type="entry name" value="Succ_CoA_lig_flav_dom"/>
</dbReference>
<evidence type="ECO:0000313" key="3">
    <source>
        <dbReference type="EMBL" id="GGX33066.1"/>
    </source>
</evidence>
<dbReference type="Gene3D" id="3.30.470.20">
    <property type="entry name" value="ATP-grasp fold, B domain"/>
    <property type="match status" value="1"/>
</dbReference>
<protein>
    <recommendedName>
        <fullName evidence="2">ATP-grasp domain-containing protein</fullName>
    </recommendedName>
</protein>
<evidence type="ECO:0000256" key="1">
    <source>
        <dbReference type="PROSITE-ProRule" id="PRU00409"/>
    </source>
</evidence>
<gene>
    <name evidence="3" type="ORF">GCM10010383_74020</name>
</gene>
<evidence type="ECO:0000313" key="4">
    <source>
        <dbReference type="Proteomes" id="UP000617743"/>
    </source>
</evidence>
<dbReference type="InterPro" id="IPR013815">
    <property type="entry name" value="ATP_grasp_subdomain_1"/>
</dbReference>
<dbReference type="EMBL" id="BMWC01000018">
    <property type="protein sequence ID" value="GGX33066.1"/>
    <property type="molecule type" value="Genomic_DNA"/>
</dbReference>
<dbReference type="Gene3D" id="3.30.1490.20">
    <property type="entry name" value="ATP-grasp fold, A domain"/>
    <property type="match status" value="1"/>
</dbReference>
<dbReference type="Pfam" id="PF13607">
    <property type="entry name" value="Succ_CoA_lig"/>
    <property type="match status" value="1"/>
</dbReference>
<dbReference type="PROSITE" id="PS50975">
    <property type="entry name" value="ATP_GRASP"/>
    <property type="match status" value="1"/>
</dbReference>
<dbReference type="Pfam" id="PF13380">
    <property type="entry name" value="CoA_binding_2"/>
    <property type="match status" value="1"/>
</dbReference>
<dbReference type="PANTHER" id="PTHR42793:SF4">
    <property type="entry name" value="BLL6376 PROTEIN"/>
    <property type="match status" value="1"/>
</dbReference>
<dbReference type="InterPro" id="IPR016102">
    <property type="entry name" value="Succinyl-CoA_synth-like"/>
</dbReference>
<dbReference type="SUPFAM" id="SSF56059">
    <property type="entry name" value="Glutathione synthetase ATP-binding domain-like"/>
    <property type="match status" value="1"/>
</dbReference>
<dbReference type="RefSeq" id="WP_190054674.1">
    <property type="nucleotide sequence ID" value="NZ_BMWC01000018.1"/>
</dbReference>
<organism evidence="3 4">
    <name type="scientific">Streptomyces lomondensis</name>
    <dbReference type="NCBI Taxonomy" id="68229"/>
    <lineage>
        <taxon>Bacteria</taxon>
        <taxon>Bacillati</taxon>
        <taxon>Actinomycetota</taxon>
        <taxon>Actinomycetes</taxon>
        <taxon>Kitasatosporales</taxon>
        <taxon>Streptomycetaceae</taxon>
        <taxon>Streptomyces</taxon>
    </lineage>
</organism>
<keyword evidence="1" id="KW-0067">ATP-binding</keyword>
<dbReference type="PANTHER" id="PTHR42793">
    <property type="entry name" value="COA BINDING DOMAIN CONTAINING PROTEIN"/>
    <property type="match status" value="1"/>
</dbReference>
<evidence type="ECO:0000259" key="2">
    <source>
        <dbReference type="PROSITE" id="PS50975"/>
    </source>
</evidence>
<keyword evidence="1" id="KW-0547">Nucleotide-binding</keyword>
<dbReference type="SUPFAM" id="SSF52210">
    <property type="entry name" value="Succinyl-CoA synthetase domains"/>
    <property type="match status" value="2"/>
</dbReference>
<reference evidence="4" key="1">
    <citation type="journal article" date="2019" name="Int. J. Syst. Evol. Microbiol.">
        <title>The Global Catalogue of Microorganisms (GCM) 10K type strain sequencing project: providing services to taxonomists for standard genome sequencing and annotation.</title>
        <authorList>
            <consortium name="The Broad Institute Genomics Platform"/>
            <consortium name="The Broad Institute Genome Sequencing Center for Infectious Disease"/>
            <person name="Wu L."/>
            <person name="Ma J."/>
        </authorList>
    </citation>
    <scope>NUCLEOTIDE SEQUENCE [LARGE SCALE GENOMIC DNA]</scope>
    <source>
        <strain evidence="4">JCM 4866</strain>
    </source>
</reference>
<dbReference type="Pfam" id="PF13549">
    <property type="entry name" value="ATP-grasp_5"/>
    <property type="match status" value="1"/>
</dbReference>
<dbReference type="Proteomes" id="UP000617743">
    <property type="component" value="Unassembled WGS sequence"/>
</dbReference>
<keyword evidence="4" id="KW-1185">Reference proteome</keyword>
<accession>A0ABQ2XT63</accession>
<dbReference type="InterPro" id="IPR036291">
    <property type="entry name" value="NAD(P)-bd_dom_sf"/>
</dbReference>
<dbReference type="InterPro" id="IPR011761">
    <property type="entry name" value="ATP-grasp"/>
</dbReference>
<dbReference type="InterPro" id="IPR003781">
    <property type="entry name" value="CoA-bd"/>
</dbReference>
<dbReference type="SUPFAM" id="SSF51735">
    <property type="entry name" value="NAD(P)-binding Rossmann-fold domains"/>
    <property type="match status" value="1"/>
</dbReference>
<name>A0ABQ2XT63_9ACTN</name>
<sequence length="742" mass="78796">MLGSTHGTLTTDSRRARAIACGERSGPAVHGRPAQVGDLDVSGRPLHADVPDLDRFFRPRSIAVIGASDAEGRPNTGITRQLADWAERVGARLYPVHPSRPSVFGLPCSPSVADLPEQVDLAVVLVGDPLPVIEELAEAKARFAVVFASGFAETGPEGEAAQRRLAAAVERSGLRLLGPNTNLNAFERFRDDLEGPAIALITQSGHQGRPVFALQQLGIRLSHWAPTGNEADLETADFLSYFAEQPEVGAIACYLEGLKDGRSFLLAADRAARRGVPVVAVKVGRTETGARTAASHTGKLTGADAVVDAALLQYGVIRVDGLDELQDTAALLARARPPRADGVVVYSISGGTGAHVADLATEAGLRLPVLCEAKQAELHQWIPEYLSVANPVDNGGHPVGDRRGRKIIDALLDDPEVGVLVCPITGPFPPLSDRLVRDLVDAAEHTDKLVCVVWGSPVGTEPAYREVLLGSSRVATFRTVGNCLTAVRAYLAHHRFTTGYRSPFDEAPRTPSPSYRKAQALMQPGQQLSEHAAKQLLRAYGIRVPREQLVTSAAAAVRAAGLVGYPVVMKASGARIAHKTELGLVKIGLTSASQVRDAYRELTDIARYEDVSLDGVLVCQMVEQGVETVVGVTHDDLFGPTVTVGLGGVLVEVLRDTAVGVPPFGEERARDMLAGLRGRALLDGVRGRPPADLDALVEVVLRVQRMALELGDRLAELDINPLMVLPQGQGAVALDALAVCGR</sequence>
<comment type="caution">
    <text evidence="3">The sequence shown here is derived from an EMBL/GenBank/DDBJ whole genome shotgun (WGS) entry which is preliminary data.</text>
</comment>
<proteinExistence type="predicted"/>
<dbReference type="SMART" id="SM00881">
    <property type="entry name" value="CoA_binding"/>
    <property type="match status" value="1"/>
</dbReference>
<dbReference type="Gene3D" id="3.40.50.720">
    <property type="entry name" value="NAD(P)-binding Rossmann-like Domain"/>
    <property type="match status" value="1"/>
</dbReference>
<feature type="domain" description="ATP-grasp" evidence="2">
    <location>
        <begin position="534"/>
        <end position="572"/>
    </location>
</feature>